<evidence type="ECO:0000313" key="5">
    <source>
        <dbReference type="EMBL" id="TMQ72235.1"/>
    </source>
</evidence>
<evidence type="ECO:0000256" key="4">
    <source>
        <dbReference type="SAM" id="Phobius"/>
    </source>
</evidence>
<reference evidence="5 6" key="1">
    <citation type="journal article" date="2019" name="Nat. Microbiol.">
        <title>Mediterranean grassland soil C-N compound turnover is dependent on rainfall and depth, and is mediated by genomically divergent microorganisms.</title>
        <authorList>
            <person name="Diamond S."/>
            <person name="Andeer P.F."/>
            <person name="Li Z."/>
            <person name="Crits-Christoph A."/>
            <person name="Burstein D."/>
            <person name="Anantharaman K."/>
            <person name="Lane K.R."/>
            <person name="Thomas B.C."/>
            <person name="Pan C."/>
            <person name="Northen T.R."/>
            <person name="Banfield J.F."/>
        </authorList>
    </citation>
    <scope>NUCLEOTIDE SEQUENCE [LARGE SCALE GENOMIC DNA]</scope>
    <source>
        <strain evidence="5">WS_10</strain>
    </source>
</reference>
<name>A0A538U8L9_UNCEI</name>
<dbReference type="PANTHER" id="PTHR44227">
    <property type="match status" value="1"/>
</dbReference>
<feature type="transmembrane region" description="Helical" evidence="4">
    <location>
        <begin position="141"/>
        <end position="163"/>
    </location>
</feature>
<dbReference type="AlphaFoldDB" id="A0A538U8L9"/>
<feature type="transmembrane region" description="Helical" evidence="4">
    <location>
        <begin position="200"/>
        <end position="219"/>
    </location>
</feature>
<dbReference type="SUPFAM" id="SSF48452">
    <property type="entry name" value="TPR-like"/>
    <property type="match status" value="1"/>
</dbReference>
<dbReference type="PANTHER" id="PTHR44227:SF3">
    <property type="entry name" value="PROTEIN O-MANNOSYL-TRANSFERASE TMTC4"/>
    <property type="match status" value="1"/>
</dbReference>
<dbReference type="Gene3D" id="1.25.40.10">
    <property type="entry name" value="Tetratricopeptide repeat domain"/>
    <property type="match status" value="1"/>
</dbReference>
<dbReference type="SMART" id="SM00028">
    <property type="entry name" value="TPR"/>
    <property type="match status" value="3"/>
</dbReference>
<dbReference type="Proteomes" id="UP000319836">
    <property type="component" value="Unassembled WGS sequence"/>
</dbReference>
<keyword evidence="4" id="KW-0812">Transmembrane</keyword>
<keyword evidence="2 3" id="KW-0802">TPR repeat</keyword>
<evidence type="ECO:0000313" key="6">
    <source>
        <dbReference type="Proteomes" id="UP000319836"/>
    </source>
</evidence>
<organism evidence="5 6">
    <name type="scientific">Eiseniibacteriota bacterium</name>
    <dbReference type="NCBI Taxonomy" id="2212470"/>
    <lineage>
        <taxon>Bacteria</taxon>
        <taxon>Candidatus Eiseniibacteriota</taxon>
    </lineage>
</organism>
<keyword evidence="4" id="KW-1133">Transmembrane helix</keyword>
<evidence type="ECO:0000256" key="2">
    <source>
        <dbReference type="ARBA" id="ARBA00022803"/>
    </source>
</evidence>
<feature type="transmembrane region" description="Helical" evidence="4">
    <location>
        <begin position="169"/>
        <end position="188"/>
    </location>
</feature>
<dbReference type="InterPro" id="IPR052346">
    <property type="entry name" value="O-mannosyl-transferase_TMTC"/>
</dbReference>
<dbReference type="InterPro" id="IPR019734">
    <property type="entry name" value="TPR_rpt"/>
</dbReference>
<dbReference type="EMBL" id="VBPA01000071">
    <property type="protein sequence ID" value="TMQ72235.1"/>
    <property type="molecule type" value="Genomic_DNA"/>
</dbReference>
<evidence type="ECO:0000256" key="3">
    <source>
        <dbReference type="PROSITE-ProRule" id="PRU00339"/>
    </source>
</evidence>
<feature type="transmembrane region" description="Helical" evidence="4">
    <location>
        <begin position="115"/>
        <end position="134"/>
    </location>
</feature>
<comment type="caution">
    <text evidence="5">The sequence shown here is derived from an EMBL/GenBank/DDBJ whole genome shotgun (WGS) entry which is preliminary data.</text>
</comment>
<feature type="repeat" description="TPR" evidence="3">
    <location>
        <begin position="310"/>
        <end position="343"/>
    </location>
</feature>
<keyword evidence="4" id="KW-0472">Membrane</keyword>
<feature type="non-terminal residue" evidence="5">
    <location>
        <position position="399"/>
    </location>
</feature>
<gene>
    <name evidence="5" type="ORF">E6K80_03295</name>
</gene>
<keyword evidence="1" id="KW-0677">Repeat</keyword>
<dbReference type="InterPro" id="IPR011990">
    <property type="entry name" value="TPR-like_helical_dom_sf"/>
</dbReference>
<accession>A0A538U8L9</accession>
<proteinExistence type="predicted"/>
<sequence length="399" mass="43162">MAKPMLVTVPGLLLALDLWPLGRLRRGAVGEPRPTWPGLVVEKIPLFALSAISALVTVWTQRTWGAVASLGAISWPWRFVNAAVSLVTYLVKTVWPSSISCFVPHPATLHPLTSWIPLAIGSAVLLLGISAWALRARRAHPYLLVGWVWYLVMIGPVIGILQVGDQAWASRYAYLPLIGVSLMAAFGTRDLIGRRPEARPVAAAFAVVVLAAFGVSAWAQTRTWRASLTLFEHALRIAPDNWFAHNALGAVALDQGRLDEARAHVEAAIRILPSYADANDNLCIVSLDQNRPLEAVAAGRRALELRPRFPEAHANLAIALLALGRWADAREHLEEALRESPDLLRAELALATLLATAPDPALRDPARAIEVALDAVRRTGSRDPRSLAVLASAYAAAGH</sequence>
<dbReference type="Pfam" id="PF13432">
    <property type="entry name" value="TPR_16"/>
    <property type="match status" value="2"/>
</dbReference>
<protein>
    <submittedName>
        <fullName evidence="5">Tetratricopeptide repeat protein</fullName>
    </submittedName>
</protein>
<dbReference type="PROSITE" id="PS50005">
    <property type="entry name" value="TPR"/>
    <property type="match status" value="1"/>
</dbReference>
<evidence type="ECO:0000256" key="1">
    <source>
        <dbReference type="ARBA" id="ARBA00022737"/>
    </source>
</evidence>